<evidence type="ECO:0000313" key="5">
    <source>
        <dbReference type="Proteomes" id="UP000308430"/>
    </source>
</evidence>
<dbReference type="EMBL" id="SSOC01000003">
    <property type="protein sequence ID" value="THF65619.1"/>
    <property type="molecule type" value="Genomic_DNA"/>
</dbReference>
<dbReference type="OrthoDB" id="8559580at2"/>
<dbReference type="InterPro" id="IPR036890">
    <property type="entry name" value="HATPase_C_sf"/>
</dbReference>
<comment type="catalytic activity">
    <reaction evidence="1">
        <text>ATP + protein L-histidine = ADP + protein N-phospho-L-histidine.</text>
        <dbReference type="EC" id="2.7.13.3"/>
    </reaction>
</comment>
<keyword evidence="5" id="KW-1185">Reference proteome</keyword>
<dbReference type="Proteomes" id="UP000308430">
    <property type="component" value="Unassembled WGS sequence"/>
</dbReference>
<gene>
    <name evidence="4" type="ORF">E6C76_08590</name>
</gene>
<dbReference type="GO" id="GO:0004673">
    <property type="term" value="F:protein histidine kinase activity"/>
    <property type="evidence" value="ECO:0007669"/>
    <property type="project" value="UniProtKB-EC"/>
</dbReference>
<proteinExistence type="predicted"/>
<dbReference type="SUPFAM" id="SSF55874">
    <property type="entry name" value="ATPase domain of HSP90 chaperone/DNA topoisomerase II/histidine kinase"/>
    <property type="match status" value="1"/>
</dbReference>
<dbReference type="InterPro" id="IPR004358">
    <property type="entry name" value="Sig_transdc_His_kin-like_C"/>
</dbReference>
<evidence type="ECO:0000256" key="1">
    <source>
        <dbReference type="ARBA" id="ARBA00000085"/>
    </source>
</evidence>
<dbReference type="Gene3D" id="3.30.565.10">
    <property type="entry name" value="Histidine kinase-like ATPase, C-terminal domain"/>
    <property type="match status" value="1"/>
</dbReference>
<organism evidence="4 5">
    <name type="scientific">Pseudothauera nasutitermitis</name>
    <dbReference type="NCBI Taxonomy" id="2565930"/>
    <lineage>
        <taxon>Bacteria</taxon>
        <taxon>Pseudomonadati</taxon>
        <taxon>Pseudomonadota</taxon>
        <taxon>Betaproteobacteria</taxon>
        <taxon>Rhodocyclales</taxon>
        <taxon>Zoogloeaceae</taxon>
        <taxon>Pseudothauera</taxon>
    </lineage>
</organism>
<protein>
    <recommendedName>
        <fullName evidence="2">histidine kinase</fullName>
        <ecNumber evidence="2">2.7.13.3</ecNumber>
    </recommendedName>
</protein>
<reference evidence="4 5" key="1">
    <citation type="submission" date="2019-04" db="EMBL/GenBank/DDBJ databases">
        <title>Azoarcus nasutitermitis sp. nov. isolated from termite nest.</title>
        <authorList>
            <person name="Lin S.-Y."/>
            <person name="Hameed A."/>
            <person name="Hsu Y.-H."/>
            <person name="Young C.-C."/>
        </authorList>
    </citation>
    <scope>NUCLEOTIDE SEQUENCE [LARGE SCALE GENOMIC DNA]</scope>
    <source>
        <strain evidence="4 5">CC-YHH838</strain>
    </source>
</reference>
<accession>A0A4S4AZK8</accession>
<evidence type="ECO:0000256" key="2">
    <source>
        <dbReference type="ARBA" id="ARBA00012438"/>
    </source>
</evidence>
<comment type="caution">
    <text evidence="4">The sequence shown here is derived from an EMBL/GenBank/DDBJ whole genome shotgun (WGS) entry which is preliminary data.</text>
</comment>
<dbReference type="RefSeq" id="WP_136347825.1">
    <property type="nucleotide sequence ID" value="NZ_SSOC01000003.1"/>
</dbReference>
<dbReference type="Pfam" id="PF02518">
    <property type="entry name" value="HATPase_c"/>
    <property type="match status" value="1"/>
</dbReference>
<evidence type="ECO:0000259" key="3">
    <source>
        <dbReference type="Pfam" id="PF02518"/>
    </source>
</evidence>
<sequence length="141" mass="15371">MGDQLQPLRSRRWLLTREGPQWVDSGNSEAKRRTTALADNPPPIGTEQIFPGLRIGRRAGCVRVGSRLVDDRLHARIPVSDNEPGLVDRVLGQLSLSFSTTRPFGTGLGLPSSRRVIHHMGGVVLSGNRSEGGAEFVTRLP</sequence>
<dbReference type="InterPro" id="IPR003594">
    <property type="entry name" value="HATPase_dom"/>
</dbReference>
<feature type="domain" description="Histidine kinase/HSP90-like ATPase" evidence="3">
    <location>
        <begin position="61"/>
        <end position="141"/>
    </location>
</feature>
<dbReference type="AlphaFoldDB" id="A0A4S4AZK8"/>
<dbReference type="EC" id="2.7.13.3" evidence="2"/>
<dbReference type="PRINTS" id="PR00344">
    <property type="entry name" value="BCTRLSENSOR"/>
</dbReference>
<name>A0A4S4AZK8_9RHOO</name>
<evidence type="ECO:0000313" key="4">
    <source>
        <dbReference type="EMBL" id="THF65619.1"/>
    </source>
</evidence>